<sequence>MYYKIGSKKYGIVYENKKSLFINNRGRETNLPKIGVKF</sequence>
<dbReference type="EMBL" id="BK015224">
    <property type="protein sequence ID" value="DAD96779.1"/>
    <property type="molecule type" value="Genomic_DNA"/>
</dbReference>
<protein>
    <submittedName>
        <fullName evidence="1">Uncharacterized protein</fullName>
    </submittedName>
</protein>
<reference evidence="1" key="1">
    <citation type="journal article" date="2021" name="Proc. Natl. Acad. Sci. U.S.A.">
        <title>A Catalog of Tens of Thousands of Viruses from Human Metagenomes Reveals Hidden Associations with Chronic Diseases.</title>
        <authorList>
            <person name="Tisza M.J."/>
            <person name="Buck C.B."/>
        </authorList>
    </citation>
    <scope>NUCLEOTIDE SEQUENCE</scope>
    <source>
        <strain evidence="1">CtdDI2</strain>
    </source>
</reference>
<name>A0A8S5NRW4_9CAUD</name>
<organism evidence="1">
    <name type="scientific">Podoviridae sp. ctdDI2</name>
    <dbReference type="NCBI Taxonomy" id="2826567"/>
    <lineage>
        <taxon>Viruses</taxon>
        <taxon>Duplodnaviria</taxon>
        <taxon>Heunggongvirae</taxon>
        <taxon>Uroviricota</taxon>
        <taxon>Caudoviricetes</taxon>
    </lineage>
</organism>
<proteinExistence type="predicted"/>
<evidence type="ECO:0000313" key="1">
    <source>
        <dbReference type="EMBL" id="DAD96779.1"/>
    </source>
</evidence>
<accession>A0A8S5NRW4</accession>